<proteinExistence type="predicted"/>
<dbReference type="EMBL" id="SJPX01000005">
    <property type="protein sequence ID" value="TWU48249.1"/>
    <property type="molecule type" value="Genomic_DNA"/>
</dbReference>
<gene>
    <name evidence="1" type="ORF">Poly59_50950</name>
</gene>
<protein>
    <submittedName>
        <fullName evidence="1">Uncharacterized protein</fullName>
    </submittedName>
</protein>
<organism evidence="1 2">
    <name type="scientific">Rubripirellula reticaptiva</name>
    <dbReference type="NCBI Taxonomy" id="2528013"/>
    <lineage>
        <taxon>Bacteria</taxon>
        <taxon>Pseudomonadati</taxon>
        <taxon>Planctomycetota</taxon>
        <taxon>Planctomycetia</taxon>
        <taxon>Pirellulales</taxon>
        <taxon>Pirellulaceae</taxon>
        <taxon>Rubripirellula</taxon>
    </lineage>
</organism>
<sequence length="38" mass="3875">MGIAGNGEVKVNLRVSMGNAQPVEGNHCATVVLTITGH</sequence>
<dbReference type="AlphaFoldDB" id="A0A5C6ELT6"/>
<comment type="caution">
    <text evidence="1">The sequence shown here is derived from an EMBL/GenBank/DDBJ whole genome shotgun (WGS) entry which is preliminary data.</text>
</comment>
<name>A0A5C6ELT6_9BACT</name>
<reference evidence="1 2" key="1">
    <citation type="submission" date="2019-02" db="EMBL/GenBank/DDBJ databases">
        <title>Deep-cultivation of Planctomycetes and their phenomic and genomic characterization uncovers novel biology.</title>
        <authorList>
            <person name="Wiegand S."/>
            <person name="Jogler M."/>
            <person name="Boedeker C."/>
            <person name="Pinto D."/>
            <person name="Vollmers J."/>
            <person name="Rivas-Marin E."/>
            <person name="Kohn T."/>
            <person name="Peeters S.H."/>
            <person name="Heuer A."/>
            <person name="Rast P."/>
            <person name="Oberbeckmann S."/>
            <person name="Bunk B."/>
            <person name="Jeske O."/>
            <person name="Meyerdierks A."/>
            <person name="Storesund J.E."/>
            <person name="Kallscheuer N."/>
            <person name="Luecker S."/>
            <person name="Lage O.M."/>
            <person name="Pohl T."/>
            <person name="Merkel B.J."/>
            <person name="Hornburger P."/>
            <person name="Mueller R.-W."/>
            <person name="Bruemmer F."/>
            <person name="Labrenz M."/>
            <person name="Spormann A.M."/>
            <person name="Op Den Camp H."/>
            <person name="Overmann J."/>
            <person name="Amann R."/>
            <person name="Jetten M.S.M."/>
            <person name="Mascher T."/>
            <person name="Medema M.H."/>
            <person name="Devos D.P."/>
            <person name="Kaster A.-K."/>
            <person name="Ovreas L."/>
            <person name="Rohde M."/>
            <person name="Galperin M.Y."/>
            <person name="Jogler C."/>
        </authorList>
    </citation>
    <scope>NUCLEOTIDE SEQUENCE [LARGE SCALE GENOMIC DNA]</scope>
    <source>
        <strain evidence="1 2">Poly59</strain>
    </source>
</reference>
<evidence type="ECO:0000313" key="2">
    <source>
        <dbReference type="Proteomes" id="UP000317977"/>
    </source>
</evidence>
<evidence type="ECO:0000313" key="1">
    <source>
        <dbReference type="EMBL" id="TWU48249.1"/>
    </source>
</evidence>
<accession>A0A5C6ELT6</accession>
<dbReference type="Proteomes" id="UP000317977">
    <property type="component" value="Unassembled WGS sequence"/>
</dbReference>
<keyword evidence="2" id="KW-1185">Reference proteome</keyword>